<dbReference type="InterPro" id="IPR000184">
    <property type="entry name" value="Bac_surfAg_D15"/>
</dbReference>
<reference evidence="14 15" key="1">
    <citation type="submission" date="2019-02" db="EMBL/GenBank/DDBJ databases">
        <title>Genomic Encyclopedia of Type Strains, Phase IV (KMG-IV): sequencing the most valuable type-strain genomes for metagenomic binning, comparative biology and taxonomic classification.</title>
        <authorList>
            <person name="Goeker M."/>
        </authorList>
    </citation>
    <scope>NUCLEOTIDE SEQUENCE [LARGE SCALE GENOMIC DNA]</scope>
    <source>
        <strain evidence="14 15">DSM 105135</strain>
    </source>
</reference>
<evidence type="ECO:0000256" key="9">
    <source>
        <dbReference type="ARBA" id="ARBA00033063"/>
    </source>
</evidence>
<keyword evidence="4" id="KW-1134">Transmembrane beta strand</keyword>
<feature type="domain" description="TamA POTRA" evidence="13">
    <location>
        <begin position="29"/>
        <end position="88"/>
    </location>
</feature>
<evidence type="ECO:0000256" key="2">
    <source>
        <dbReference type="ARBA" id="ARBA00010248"/>
    </source>
</evidence>
<dbReference type="InterPro" id="IPR035243">
    <property type="entry name" value="TamA_POTRA_Dom_1"/>
</dbReference>
<keyword evidence="6 11" id="KW-0732">Signal</keyword>
<evidence type="ECO:0000256" key="3">
    <source>
        <dbReference type="ARBA" id="ARBA00015419"/>
    </source>
</evidence>
<evidence type="ECO:0000256" key="10">
    <source>
        <dbReference type="ARBA" id="ARBA00093548"/>
    </source>
</evidence>
<keyword evidence="8" id="KW-0998">Cell outer membrane</keyword>
<dbReference type="Gene3D" id="2.40.160.50">
    <property type="entry name" value="membrane protein fhac: a member of the omp85/tpsb transporter family"/>
    <property type="match status" value="1"/>
</dbReference>
<evidence type="ECO:0000256" key="4">
    <source>
        <dbReference type="ARBA" id="ARBA00022452"/>
    </source>
</evidence>
<comment type="subcellular location">
    <subcellularLocation>
        <location evidence="1">Cell outer membrane</location>
    </subcellularLocation>
</comment>
<comment type="similarity">
    <text evidence="2">Belongs to the TamA family.</text>
</comment>
<keyword evidence="15" id="KW-1185">Reference proteome</keyword>
<sequence length="578" mass="64275">MGMQGWKKWLLIGMVCLPGLALAQDSSNLRIDGVSGDVRANLEAYLGTVTPDDLQNWRDTQSRLRKSAREAMEAVGYYQSKIRITQQDGIVQAVIEPGDPVIVRHLELHYAGEASNDIAFTALLETLPLSEGDIFHHGRYEAIKTLVQNMALERGYFGGEWKVHSVEVNTDTRSASITLEYDSGPRYRFGEVQFSSVTEGKPLPLRLAWLEKLAPFHADDAYEASKIIAFNKALLDSRYFNEVRVRAEPDLAVNERVPVNVTLAAEKPNQLDTGLGYATDVGARLSLAWRRPLLNDRGHSVESSTEVSRVRQSATLRYGIPWNHPLNDTLQFFSGFKREVLDTATTYSTTLGVERLIRKPDGWQRGYTLRYSNETSRQVGGVSTTNNLLLPGVNYNRTRSRGGADPVWGDRQYYQAELASRSLLSDAEFISLRAGWRVLRTLADKHSFLLRADVGAILTSDFDSVPLNMRFYAGGDQSVRGFDYQSLSPKDSTGQVIGASNLVTASAEYAWRFSKRWRLASFVDTGNAFDSLSQGLATGAGVGVRWISPVGPVRLDVAWNVSEPNPSPRIHFFMGPAL</sequence>
<name>A0A4Q7Z4R1_9GAMM</name>
<evidence type="ECO:0000313" key="14">
    <source>
        <dbReference type="EMBL" id="RZU44974.1"/>
    </source>
</evidence>
<evidence type="ECO:0000256" key="8">
    <source>
        <dbReference type="ARBA" id="ARBA00023237"/>
    </source>
</evidence>
<dbReference type="PANTHER" id="PTHR12815:SF47">
    <property type="entry name" value="TRANSLOCATION AND ASSEMBLY MODULE SUBUNIT TAMA"/>
    <property type="match status" value="1"/>
</dbReference>
<dbReference type="Pfam" id="PF17243">
    <property type="entry name" value="POTRA_TamA_1"/>
    <property type="match status" value="1"/>
</dbReference>
<evidence type="ECO:0000256" key="6">
    <source>
        <dbReference type="ARBA" id="ARBA00022729"/>
    </source>
</evidence>
<keyword evidence="7" id="KW-0472">Membrane</keyword>
<comment type="caution">
    <text evidence="14">The sequence shown here is derived from an EMBL/GenBank/DDBJ whole genome shotgun (WGS) entry which is preliminary data.</text>
</comment>
<proteinExistence type="inferred from homology"/>
<feature type="signal peptide" evidence="11">
    <location>
        <begin position="1"/>
        <end position="23"/>
    </location>
</feature>
<dbReference type="Proteomes" id="UP000292423">
    <property type="component" value="Unassembled WGS sequence"/>
</dbReference>
<comment type="subunit">
    <text evidence="10">Interacts with TamB to form the translocation and assembly module (TAM).</text>
</comment>
<evidence type="ECO:0000259" key="13">
    <source>
        <dbReference type="Pfam" id="PF17243"/>
    </source>
</evidence>
<evidence type="ECO:0000256" key="11">
    <source>
        <dbReference type="SAM" id="SignalP"/>
    </source>
</evidence>
<dbReference type="OrthoDB" id="9769707at2"/>
<dbReference type="GO" id="GO:0009279">
    <property type="term" value="C:cell outer membrane"/>
    <property type="evidence" value="ECO:0007669"/>
    <property type="project" value="UniProtKB-SubCell"/>
</dbReference>
<feature type="chain" id="PRO_5020880583" description="Translocation and assembly module subunit TamA" evidence="11">
    <location>
        <begin position="24"/>
        <end position="578"/>
    </location>
</feature>
<gene>
    <name evidence="14" type="ORF">EV700_1778</name>
</gene>
<keyword evidence="5" id="KW-0812">Transmembrane</keyword>
<dbReference type="GO" id="GO:0097347">
    <property type="term" value="C:TAM protein secretion complex"/>
    <property type="evidence" value="ECO:0007669"/>
    <property type="project" value="TreeGrafter"/>
</dbReference>
<feature type="domain" description="Bacterial surface antigen (D15)" evidence="12">
    <location>
        <begin position="300"/>
        <end position="575"/>
    </location>
</feature>
<protein>
    <recommendedName>
        <fullName evidence="3">Translocation and assembly module subunit TamA</fullName>
    </recommendedName>
    <alternativeName>
        <fullName evidence="9">Autotransporter assembly factor TamA</fullName>
    </alternativeName>
</protein>
<evidence type="ECO:0000313" key="15">
    <source>
        <dbReference type="Proteomes" id="UP000292423"/>
    </source>
</evidence>
<dbReference type="AlphaFoldDB" id="A0A4Q7Z4R1"/>
<dbReference type="Gene3D" id="3.10.20.310">
    <property type="entry name" value="membrane protein fhac"/>
    <property type="match status" value="3"/>
</dbReference>
<dbReference type="InterPro" id="IPR039910">
    <property type="entry name" value="D15-like"/>
</dbReference>
<dbReference type="Pfam" id="PF01103">
    <property type="entry name" value="Omp85"/>
    <property type="match status" value="1"/>
</dbReference>
<evidence type="ECO:0000256" key="7">
    <source>
        <dbReference type="ARBA" id="ARBA00023136"/>
    </source>
</evidence>
<dbReference type="PANTHER" id="PTHR12815">
    <property type="entry name" value="SORTING AND ASSEMBLY MACHINERY SAMM50 PROTEIN FAMILY MEMBER"/>
    <property type="match status" value="1"/>
</dbReference>
<evidence type="ECO:0000256" key="5">
    <source>
        <dbReference type="ARBA" id="ARBA00022692"/>
    </source>
</evidence>
<dbReference type="EMBL" id="SHKX01000012">
    <property type="protein sequence ID" value="RZU44974.1"/>
    <property type="molecule type" value="Genomic_DNA"/>
</dbReference>
<evidence type="ECO:0000259" key="12">
    <source>
        <dbReference type="Pfam" id="PF01103"/>
    </source>
</evidence>
<accession>A0A4Q7Z4R1</accession>
<organism evidence="14 15">
    <name type="scientific">Fluviicoccus keumensis</name>
    <dbReference type="NCBI Taxonomy" id="1435465"/>
    <lineage>
        <taxon>Bacteria</taxon>
        <taxon>Pseudomonadati</taxon>
        <taxon>Pseudomonadota</taxon>
        <taxon>Gammaproteobacteria</taxon>
        <taxon>Moraxellales</taxon>
        <taxon>Moraxellaceae</taxon>
        <taxon>Fluviicoccus</taxon>
    </lineage>
</organism>
<evidence type="ECO:0000256" key="1">
    <source>
        <dbReference type="ARBA" id="ARBA00004442"/>
    </source>
</evidence>
<dbReference type="GO" id="GO:0009306">
    <property type="term" value="P:protein secretion"/>
    <property type="evidence" value="ECO:0007669"/>
    <property type="project" value="TreeGrafter"/>
</dbReference>